<sequence>MTGAFAYLDLFDLALKLPEQSKFNAYQFTSFDKIKDPKFKSFRYGFPPGIYGSSVMPTTLWFFHWSSRDSFLRVPNFNTMLPVPVDWLLIVRSCDEIIFPRCSWAHFINLAQPLQIDLELFELSRSAPDISTEDSLPYLHGECWPIRSVEQISIIYIYAACTVYWNISGFDRQPKAHSSITFVVPIATITCICRLGYMGHDCSQPLDACLVGSEVYYALEVGSAKPIIPPGREACGIGNKCIPRLGTTSFSCQCNERFAMDRGLPYDNCLARKDPCSSRICIEGACIASEDGAWSMCDCEEGFEGPMCEETLGEWTTWSAWTSCEPFCGNQRLRRRIRVCSGDREEDCIGAVEQVETG</sequence>
<feature type="disulfide bond" evidence="1">
    <location>
        <begin position="299"/>
        <end position="308"/>
    </location>
</feature>
<reference evidence="3 4" key="1">
    <citation type="journal article" date="2022" name="Front. Cell. Infect. Microbiol.">
        <title>The Genomes of Two Strains of Taenia crassiceps the Animal Model for the Study of Human Cysticercosis.</title>
        <authorList>
            <person name="Bobes R.J."/>
            <person name="Estrada K."/>
            <person name="Rios-Valencia D.G."/>
            <person name="Calderon-Gallegos A."/>
            <person name="de la Torre P."/>
            <person name="Carrero J.C."/>
            <person name="Sanchez-Flores A."/>
            <person name="Laclette J.P."/>
        </authorList>
    </citation>
    <scope>NUCLEOTIDE SEQUENCE [LARGE SCALE GENOMIC DNA]</scope>
    <source>
        <strain evidence="3">WFUcys</strain>
    </source>
</reference>
<dbReference type="Proteomes" id="UP001651158">
    <property type="component" value="Unassembled WGS sequence"/>
</dbReference>
<gene>
    <name evidence="3" type="ORF">TcWFU_006105</name>
</gene>
<dbReference type="Gene3D" id="2.10.25.10">
    <property type="entry name" value="Laminin"/>
    <property type="match status" value="2"/>
</dbReference>
<evidence type="ECO:0000313" key="4">
    <source>
        <dbReference type="Proteomes" id="UP001651158"/>
    </source>
</evidence>
<dbReference type="PROSITE" id="PS01186">
    <property type="entry name" value="EGF_2"/>
    <property type="match status" value="1"/>
</dbReference>
<protein>
    <recommendedName>
        <fullName evidence="2">EGF-like domain-containing protein</fullName>
    </recommendedName>
</protein>
<dbReference type="SMART" id="SM00181">
    <property type="entry name" value="EGF"/>
    <property type="match status" value="2"/>
</dbReference>
<keyword evidence="1" id="KW-1015">Disulfide bond</keyword>
<comment type="caution">
    <text evidence="3">The sequence shown here is derived from an EMBL/GenBank/DDBJ whole genome shotgun (WGS) entry which is preliminary data.</text>
</comment>
<proteinExistence type="predicted"/>
<accession>A0ABR4QDY4</accession>
<feature type="disulfide bond" evidence="1">
    <location>
        <begin position="276"/>
        <end position="286"/>
    </location>
</feature>
<keyword evidence="1" id="KW-0245">EGF-like domain</keyword>
<dbReference type="PROSITE" id="PS50026">
    <property type="entry name" value="EGF_3"/>
    <property type="match status" value="1"/>
</dbReference>
<feature type="domain" description="EGF-like" evidence="2">
    <location>
        <begin position="272"/>
        <end position="309"/>
    </location>
</feature>
<organism evidence="3 4">
    <name type="scientific">Taenia crassiceps</name>
    <dbReference type="NCBI Taxonomy" id="6207"/>
    <lineage>
        <taxon>Eukaryota</taxon>
        <taxon>Metazoa</taxon>
        <taxon>Spiralia</taxon>
        <taxon>Lophotrochozoa</taxon>
        <taxon>Platyhelminthes</taxon>
        <taxon>Cestoda</taxon>
        <taxon>Eucestoda</taxon>
        <taxon>Cyclophyllidea</taxon>
        <taxon>Taeniidae</taxon>
        <taxon>Taenia</taxon>
    </lineage>
</organism>
<comment type="caution">
    <text evidence="1">Lacks conserved residue(s) required for the propagation of feature annotation.</text>
</comment>
<dbReference type="SUPFAM" id="SSF82895">
    <property type="entry name" value="TSP-1 type 1 repeat"/>
    <property type="match status" value="1"/>
</dbReference>
<evidence type="ECO:0000256" key="1">
    <source>
        <dbReference type="PROSITE-ProRule" id="PRU00076"/>
    </source>
</evidence>
<evidence type="ECO:0000259" key="2">
    <source>
        <dbReference type="PROSITE" id="PS50026"/>
    </source>
</evidence>
<evidence type="ECO:0000313" key="3">
    <source>
        <dbReference type="EMBL" id="KAL5107832.1"/>
    </source>
</evidence>
<dbReference type="PROSITE" id="PS00022">
    <property type="entry name" value="EGF_1"/>
    <property type="match status" value="1"/>
</dbReference>
<keyword evidence="4" id="KW-1185">Reference proteome</keyword>
<dbReference type="InterPro" id="IPR000742">
    <property type="entry name" value="EGF"/>
</dbReference>
<name>A0ABR4QDY4_9CEST</name>
<dbReference type="SUPFAM" id="SSF57196">
    <property type="entry name" value="EGF/Laminin"/>
    <property type="match status" value="1"/>
</dbReference>
<dbReference type="InterPro" id="IPR036383">
    <property type="entry name" value="TSP1_rpt_sf"/>
</dbReference>
<dbReference type="EMBL" id="JAKROA010000004">
    <property type="protein sequence ID" value="KAL5107832.1"/>
    <property type="molecule type" value="Genomic_DNA"/>
</dbReference>